<gene>
    <name evidence="3" type="ORF">OCBIM_22009444mg</name>
</gene>
<feature type="region of interest" description="Disordered" evidence="1">
    <location>
        <begin position="175"/>
        <end position="269"/>
    </location>
</feature>
<organism evidence="3">
    <name type="scientific">Octopus bimaculoides</name>
    <name type="common">California two-spotted octopus</name>
    <dbReference type="NCBI Taxonomy" id="37653"/>
    <lineage>
        <taxon>Eukaryota</taxon>
        <taxon>Metazoa</taxon>
        <taxon>Spiralia</taxon>
        <taxon>Lophotrochozoa</taxon>
        <taxon>Mollusca</taxon>
        <taxon>Cephalopoda</taxon>
        <taxon>Coleoidea</taxon>
        <taxon>Octopodiformes</taxon>
        <taxon>Octopoda</taxon>
        <taxon>Incirrata</taxon>
        <taxon>Octopodidae</taxon>
        <taxon>Octopus</taxon>
    </lineage>
</organism>
<proteinExistence type="predicted"/>
<feature type="region of interest" description="Disordered" evidence="1">
    <location>
        <begin position="341"/>
        <end position="360"/>
    </location>
</feature>
<sequence>MENESFSTILSHIYQDLVENFDLTNRLEKLKTFAANHPFITMFGIFTIVLCSVPVACFFAFTLFSIFLTFGGFMFLEGSEYSISSLERYLMEQFQLLTRCPQAMSSDNPEQNISTGFNESQAGTVLTFATIILGGVLILMGVLSIVFSLSVAVGLFVFHKSIDVFNRFHQQFQHAHNYQQQQQHTASSAPPPSPPSDPPSPPSAPPSQPDNSTSDNNPVITSSPTNTIYPSLASQLAPSGTSSVPVENLTSTSPTRNTVLTSTPVGLSANNQANNVENIIESNQSQSVSNTELDHEMLARRDTPTESQIPSTNENVELLGGLADAVSSMTPRSFVDNSNLRHRSSAVPVSTSNQQPTASMPEVSHDVMTSSLDSSANLISDSNTMAVNAHDISDGLNWDTSSSSSSSLNPGDQWEVLPSHAERTQDSSAFNNPENIH</sequence>
<feature type="transmembrane region" description="Helical" evidence="2">
    <location>
        <begin position="125"/>
        <end position="158"/>
    </location>
</feature>
<evidence type="ECO:0000256" key="1">
    <source>
        <dbReference type="SAM" id="MobiDB-lite"/>
    </source>
</evidence>
<feature type="compositionally biased region" description="Low complexity" evidence="1">
    <location>
        <begin position="175"/>
        <end position="188"/>
    </location>
</feature>
<dbReference type="KEGG" id="obi:106881507"/>
<accession>A0A0L8FSB1</accession>
<dbReference type="EMBL" id="KQ426997">
    <property type="protein sequence ID" value="KOF67532.1"/>
    <property type="molecule type" value="Genomic_DNA"/>
</dbReference>
<evidence type="ECO:0000256" key="2">
    <source>
        <dbReference type="SAM" id="Phobius"/>
    </source>
</evidence>
<evidence type="ECO:0000313" key="3">
    <source>
        <dbReference type="EMBL" id="KOF67532.1"/>
    </source>
</evidence>
<feature type="compositionally biased region" description="Polar residues" evidence="1">
    <location>
        <begin position="210"/>
        <end position="269"/>
    </location>
</feature>
<feature type="compositionally biased region" description="Polar residues" evidence="1">
    <location>
        <begin position="426"/>
        <end position="437"/>
    </location>
</feature>
<feature type="compositionally biased region" description="Pro residues" evidence="1">
    <location>
        <begin position="189"/>
        <end position="208"/>
    </location>
</feature>
<name>A0A0L8FSB1_OCTBM</name>
<keyword evidence="2" id="KW-0812">Transmembrane</keyword>
<keyword evidence="2" id="KW-1133">Transmembrane helix</keyword>
<reference evidence="3" key="1">
    <citation type="submission" date="2015-07" db="EMBL/GenBank/DDBJ databases">
        <title>MeaNS - Measles Nucleotide Surveillance Program.</title>
        <authorList>
            <person name="Tran T."/>
            <person name="Druce J."/>
        </authorList>
    </citation>
    <scope>NUCLEOTIDE SEQUENCE</scope>
    <source>
        <strain evidence="3">UCB-OBI-ISO-001</strain>
        <tissue evidence="3">Gonad</tissue>
    </source>
</reference>
<feature type="transmembrane region" description="Helical" evidence="2">
    <location>
        <begin position="39"/>
        <end position="68"/>
    </location>
</feature>
<protein>
    <submittedName>
        <fullName evidence="3">Uncharacterized protein</fullName>
    </submittedName>
</protein>
<dbReference type="OrthoDB" id="8019798at2759"/>
<feature type="compositionally biased region" description="Polar residues" evidence="1">
    <location>
        <begin position="347"/>
        <end position="358"/>
    </location>
</feature>
<feature type="region of interest" description="Disordered" evidence="1">
    <location>
        <begin position="399"/>
        <end position="437"/>
    </location>
</feature>
<keyword evidence="2" id="KW-0472">Membrane</keyword>
<dbReference type="STRING" id="37653.A0A0L8FSB1"/>
<dbReference type="AlphaFoldDB" id="A0A0L8FSB1"/>
<dbReference type="Pfam" id="PF16015">
    <property type="entry name" value="Promethin"/>
    <property type="match status" value="1"/>
</dbReference>